<evidence type="ECO:0000259" key="9">
    <source>
        <dbReference type="Pfam" id="PF01435"/>
    </source>
</evidence>
<dbReference type="GO" id="GO:0051603">
    <property type="term" value="P:proteolysis involved in protein catabolic process"/>
    <property type="evidence" value="ECO:0007669"/>
    <property type="project" value="TreeGrafter"/>
</dbReference>
<dbReference type="Gene3D" id="1.25.40.10">
    <property type="entry name" value="Tetratricopeptide repeat domain"/>
    <property type="match status" value="1"/>
</dbReference>
<evidence type="ECO:0000256" key="7">
    <source>
        <dbReference type="PROSITE-ProRule" id="PRU00339"/>
    </source>
</evidence>
<evidence type="ECO:0000256" key="1">
    <source>
        <dbReference type="ARBA" id="ARBA00001947"/>
    </source>
</evidence>
<name>A0A2X0WSD3_9GAMM</name>
<keyword evidence="4 10" id="KW-0378">Hydrolase</keyword>
<sequence length="476" mass="52890">MRISKLACTLAIIMAPFASSGSEINIPDIGTAGVMGLSVQKEQQIGEYFIRTARSFMPVIDDPALDEYVASLGNKLLINANHVKFPFDFFVVKDTTLNASAFLGGKVRINSGLFYYCDTEDEFASVIAHEITHVTQRHIARFIEQQSAQSHLTTGALVGAIVMSLLNPAVGMAALTSTMGATMQSSINFTRDNEYEADRIGIELLYKSGFNPRGSTDLFKKLQEQQGNINPAFTMLIDHPLSQIRVSEASARIATLPARKDSDNPDFFLAKARSDVRYMNLQPDAILQGLEHSKMNGIYKSYVKALCYFELNELDKAQSALSELSALKSNIFVLDLQTDIDLKRGNINQAISRLQQARSRLGDNKTVVLNLANIYYQNGSYDKANTLLERFIKKHPNDFTALSLLSKSYFKSGKRCEGLRTRGTFLSNIGNYNLSIAQFNEALNVCSDSMTKEKIKAQVVDLVNQRSFDEELNKGM</sequence>
<keyword evidence="5" id="KW-0862">Zinc</keyword>
<keyword evidence="7" id="KW-0802">TPR repeat</keyword>
<keyword evidence="2 10" id="KW-0645">Protease</keyword>
<accession>A0A2X0WSD3</accession>
<evidence type="ECO:0000256" key="8">
    <source>
        <dbReference type="SAM" id="SignalP"/>
    </source>
</evidence>
<evidence type="ECO:0000256" key="3">
    <source>
        <dbReference type="ARBA" id="ARBA00022723"/>
    </source>
</evidence>
<dbReference type="Pfam" id="PF01435">
    <property type="entry name" value="Peptidase_M48"/>
    <property type="match status" value="1"/>
</dbReference>
<dbReference type="EMBL" id="UAPV01000001">
    <property type="protein sequence ID" value="SPT69472.1"/>
    <property type="molecule type" value="Genomic_DNA"/>
</dbReference>
<feature type="domain" description="Peptidase M48" evidence="9">
    <location>
        <begin position="64"/>
        <end position="252"/>
    </location>
</feature>
<dbReference type="PROSITE" id="PS50005">
    <property type="entry name" value="TPR"/>
    <property type="match status" value="1"/>
</dbReference>
<dbReference type="GO" id="GO:0016020">
    <property type="term" value="C:membrane"/>
    <property type="evidence" value="ECO:0007669"/>
    <property type="project" value="TreeGrafter"/>
</dbReference>
<dbReference type="SUPFAM" id="SSF48452">
    <property type="entry name" value="TPR-like"/>
    <property type="match status" value="1"/>
</dbReference>
<dbReference type="InterPro" id="IPR051156">
    <property type="entry name" value="Mito/Outer_Membr_Metalloprot"/>
</dbReference>
<proteinExistence type="predicted"/>
<protein>
    <submittedName>
        <fullName evidence="10">Uncharacterized metalloprotease yggG</fullName>
        <ecNumber evidence="10">3.4.24.-</ecNumber>
    </submittedName>
</protein>
<dbReference type="RefSeq" id="WP_113743638.1">
    <property type="nucleotide sequence ID" value="NZ_UAPV01000001.1"/>
</dbReference>
<evidence type="ECO:0000256" key="5">
    <source>
        <dbReference type="ARBA" id="ARBA00022833"/>
    </source>
</evidence>
<dbReference type="InterPro" id="IPR011990">
    <property type="entry name" value="TPR-like_helical_dom_sf"/>
</dbReference>
<keyword evidence="11" id="KW-1185">Reference proteome</keyword>
<dbReference type="PANTHER" id="PTHR22726:SF1">
    <property type="entry name" value="METALLOENDOPEPTIDASE OMA1, MITOCHONDRIAL"/>
    <property type="match status" value="1"/>
</dbReference>
<evidence type="ECO:0000313" key="11">
    <source>
        <dbReference type="Proteomes" id="UP000250086"/>
    </source>
</evidence>
<dbReference type="InterPro" id="IPR019734">
    <property type="entry name" value="TPR_rpt"/>
</dbReference>
<dbReference type="GO" id="GO:0004222">
    <property type="term" value="F:metalloendopeptidase activity"/>
    <property type="evidence" value="ECO:0007669"/>
    <property type="project" value="InterPro"/>
</dbReference>
<evidence type="ECO:0000256" key="6">
    <source>
        <dbReference type="ARBA" id="ARBA00023049"/>
    </source>
</evidence>
<dbReference type="Pfam" id="PF14559">
    <property type="entry name" value="TPR_19"/>
    <property type="match status" value="1"/>
</dbReference>
<dbReference type="PANTHER" id="PTHR22726">
    <property type="entry name" value="METALLOENDOPEPTIDASE OMA1"/>
    <property type="match status" value="1"/>
</dbReference>
<comment type="cofactor">
    <cofactor evidence="1">
        <name>Zn(2+)</name>
        <dbReference type="ChEBI" id="CHEBI:29105"/>
    </cofactor>
</comment>
<feature type="repeat" description="TPR" evidence="7">
    <location>
        <begin position="365"/>
        <end position="398"/>
    </location>
</feature>
<evidence type="ECO:0000313" key="10">
    <source>
        <dbReference type="EMBL" id="SPT69472.1"/>
    </source>
</evidence>
<keyword evidence="8" id="KW-0732">Signal</keyword>
<dbReference type="Proteomes" id="UP000250086">
    <property type="component" value="Unassembled WGS sequence"/>
</dbReference>
<evidence type="ECO:0000256" key="4">
    <source>
        <dbReference type="ARBA" id="ARBA00022801"/>
    </source>
</evidence>
<dbReference type="EC" id="3.4.24.-" evidence="10"/>
<feature type="signal peptide" evidence="8">
    <location>
        <begin position="1"/>
        <end position="20"/>
    </location>
</feature>
<dbReference type="GO" id="GO:0046872">
    <property type="term" value="F:metal ion binding"/>
    <property type="evidence" value="ECO:0007669"/>
    <property type="project" value="UniProtKB-KW"/>
</dbReference>
<reference evidence="10 11" key="1">
    <citation type="submission" date="2018-06" db="EMBL/GenBank/DDBJ databases">
        <authorList>
            <consortium name="Pathogen Informatics"/>
            <person name="Doyle S."/>
        </authorList>
    </citation>
    <scope>NUCLEOTIDE SEQUENCE [LARGE SCALE GENOMIC DNA]</scope>
    <source>
        <strain evidence="10 11">NCTC13093</strain>
    </source>
</reference>
<organism evidence="10 11">
    <name type="scientific">Anaerobiospirillum thomasii</name>
    <dbReference type="NCBI Taxonomy" id="179995"/>
    <lineage>
        <taxon>Bacteria</taxon>
        <taxon>Pseudomonadati</taxon>
        <taxon>Pseudomonadota</taxon>
        <taxon>Gammaproteobacteria</taxon>
        <taxon>Aeromonadales</taxon>
        <taxon>Succinivibrionaceae</taxon>
        <taxon>Anaerobiospirillum</taxon>
    </lineage>
</organism>
<keyword evidence="6 10" id="KW-0482">Metalloprotease</keyword>
<dbReference type="Gene3D" id="3.30.2010.10">
    <property type="entry name" value="Metalloproteases ('zincins'), catalytic domain"/>
    <property type="match status" value="1"/>
</dbReference>
<dbReference type="InterPro" id="IPR001915">
    <property type="entry name" value="Peptidase_M48"/>
</dbReference>
<keyword evidence="3" id="KW-0479">Metal-binding</keyword>
<feature type="chain" id="PRO_5015926513" evidence="8">
    <location>
        <begin position="21"/>
        <end position="476"/>
    </location>
</feature>
<dbReference type="AlphaFoldDB" id="A0A2X0WSD3"/>
<evidence type="ECO:0000256" key="2">
    <source>
        <dbReference type="ARBA" id="ARBA00022670"/>
    </source>
</evidence>
<gene>
    <name evidence="10" type="primary">yggG_1</name>
    <name evidence="10" type="ORF">NCTC13093_00849</name>
</gene>